<dbReference type="EMBL" id="JAAKZX010000098">
    <property type="protein sequence ID" value="NGO45655.1"/>
    <property type="molecule type" value="Genomic_DNA"/>
</dbReference>
<name>A0ABX0DUQ6_9ACTN</name>
<protein>
    <submittedName>
        <fullName evidence="2">Uncharacterized protein</fullName>
    </submittedName>
</protein>
<dbReference type="Proteomes" id="UP001518140">
    <property type="component" value="Unassembled WGS sequence"/>
</dbReference>
<keyword evidence="3" id="KW-1185">Reference proteome</keyword>
<feature type="region of interest" description="Disordered" evidence="1">
    <location>
        <begin position="54"/>
        <end position="91"/>
    </location>
</feature>
<evidence type="ECO:0000313" key="3">
    <source>
        <dbReference type="Proteomes" id="UP001518140"/>
    </source>
</evidence>
<reference evidence="2 3" key="1">
    <citation type="submission" date="2020-02" db="EMBL/GenBank/DDBJ databases">
        <title>Whole-genome analyses of novel actinobacteria.</title>
        <authorList>
            <person name="Sahin N."/>
            <person name="Tokatli A."/>
        </authorList>
    </citation>
    <scope>NUCLEOTIDE SEQUENCE [LARGE SCALE GENOMIC DNA]</scope>
    <source>
        <strain evidence="2 3">YC419</strain>
    </source>
</reference>
<evidence type="ECO:0000256" key="1">
    <source>
        <dbReference type="SAM" id="MobiDB-lite"/>
    </source>
</evidence>
<gene>
    <name evidence="2" type="ORF">G6048_27125</name>
</gene>
<sequence>MLVEHTRLILVENIEANTAFYNSRGMPSPQRERDVRRRERQYTLLVRDVCAEGVTRGSSATSTRSWRRPRCWAPRSGPTGASPLRGVRGKP</sequence>
<accession>A0ABX0DUQ6</accession>
<proteinExistence type="predicted"/>
<evidence type="ECO:0000313" key="2">
    <source>
        <dbReference type="EMBL" id="NGO45655.1"/>
    </source>
</evidence>
<organism evidence="2 3">
    <name type="scientific">Streptomyces ureilyticus</name>
    <dbReference type="NCBI Taxonomy" id="1775131"/>
    <lineage>
        <taxon>Bacteria</taxon>
        <taxon>Bacillati</taxon>
        <taxon>Actinomycetota</taxon>
        <taxon>Actinomycetes</taxon>
        <taxon>Kitasatosporales</taxon>
        <taxon>Streptomycetaceae</taxon>
        <taxon>Streptomyces</taxon>
    </lineage>
</organism>
<comment type="caution">
    <text evidence="2">The sequence shown here is derived from an EMBL/GenBank/DDBJ whole genome shotgun (WGS) entry which is preliminary data.</text>
</comment>